<comment type="caution">
    <text evidence="2">The sequence shown here is derived from an EMBL/GenBank/DDBJ whole genome shotgun (WGS) entry which is preliminary data.</text>
</comment>
<name>A0ABR2WLE5_9FUNG</name>
<dbReference type="EMBL" id="JASJQH010000986">
    <property type="protein sequence ID" value="KAK9762358.1"/>
    <property type="molecule type" value="Genomic_DNA"/>
</dbReference>
<dbReference type="Pfam" id="PF02458">
    <property type="entry name" value="Transferase"/>
    <property type="match status" value="1"/>
</dbReference>
<dbReference type="Gene3D" id="3.30.559.10">
    <property type="entry name" value="Chloramphenicol acetyltransferase-like domain"/>
    <property type="match status" value="2"/>
</dbReference>
<dbReference type="Proteomes" id="UP001479436">
    <property type="component" value="Unassembled WGS sequence"/>
</dbReference>
<proteinExistence type="predicted"/>
<evidence type="ECO:0000313" key="2">
    <source>
        <dbReference type="EMBL" id="KAK9762358.1"/>
    </source>
</evidence>
<keyword evidence="1" id="KW-0808">Transferase</keyword>
<gene>
    <name evidence="2" type="ORF">K7432_011970</name>
</gene>
<evidence type="ECO:0000313" key="3">
    <source>
        <dbReference type="Proteomes" id="UP001479436"/>
    </source>
</evidence>
<dbReference type="InterPro" id="IPR023213">
    <property type="entry name" value="CAT-like_dom_sf"/>
</dbReference>
<sequence length="449" mass="50333">MKFPSTDPITRQSSILIKPVTPSKNTVVALSPLDNIIPVYAFNFQFIYKNEKNDANFMHPDAMKASLAKLLVDFPTMAGRALMVDKKWYIHSNDAGVRLDIGRASMKLEDLAIGDYDQLPHGLRVQWTCPEDPVWQVYITYFICGGVMIVSEMFHQVGDGETNAVLMHKWAKLHSNQPYAPPVFDPSLIRASGDSPPTSIRLWEKGIDARSFRELDKNLSLSTAKLIKFSAQELQAMKRDAQGFNNNNISWISINDALSAHMWRLITKARDLPANTMTSLVQVHNARKKIQPALTSDYVGNVLMYCQTDPVAANELVTSHLAPLAAFSRHSVNRITPAFTQKFVDWISSTSDVKPVNIEITYGPDVLVSSWRSFDLYTVSFENGEKPYFAGENPNLFDGMLKLVEGKEMGSIYVHLSLPRIHMEKLLTDPELHKYATIDLADDGANGLP</sequence>
<dbReference type="InterPro" id="IPR050317">
    <property type="entry name" value="Plant_Fungal_Acyltransferase"/>
</dbReference>
<protein>
    <submittedName>
        <fullName evidence="2">Uncharacterized protein</fullName>
    </submittedName>
</protein>
<dbReference type="PANTHER" id="PTHR31642:SF310">
    <property type="entry name" value="FATTY ALCOHOL:CAFFEOYL-COA ACYLTRANSFERASE"/>
    <property type="match status" value="1"/>
</dbReference>
<keyword evidence="3" id="KW-1185">Reference proteome</keyword>
<accession>A0ABR2WLE5</accession>
<organism evidence="2 3">
    <name type="scientific">Basidiobolus ranarum</name>
    <dbReference type="NCBI Taxonomy" id="34480"/>
    <lineage>
        <taxon>Eukaryota</taxon>
        <taxon>Fungi</taxon>
        <taxon>Fungi incertae sedis</taxon>
        <taxon>Zoopagomycota</taxon>
        <taxon>Entomophthoromycotina</taxon>
        <taxon>Basidiobolomycetes</taxon>
        <taxon>Basidiobolales</taxon>
        <taxon>Basidiobolaceae</taxon>
        <taxon>Basidiobolus</taxon>
    </lineage>
</organism>
<reference evidence="2 3" key="1">
    <citation type="submission" date="2023-04" db="EMBL/GenBank/DDBJ databases">
        <title>Genome of Basidiobolus ranarum AG-B5.</title>
        <authorList>
            <person name="Stajich J.E."/>
            <person name="Carter-House D."/>
            <person name="Gryganskyi A."/>
        </authorList>
    </citation>
    <scope>NUCLEOTIDE SEQUENCE [LARGE SCALE GENOMIC DNA]</scope>
    <source>
        <strain evidence="2 3">AG-B5</strain>
    </source>
</reference>
<evidence type="ECO:0000256" key="1">
    <source>
        <dbReference type="ARBA" id="ARBA00022679"/>
    </source>
</evidence>
<dbReference type="PANTHER" id="PTHR31642">
    <property type="entry name" value="TRICHOTHECENE 3-O-ACETYLTRANSFERASE"/>
    <property type="match status" value="1"/>
</dbReference>